<proteinExistence type="predicted"/>
<gene>
    <name evidence="1" type="ORF">DSM104635_03703</name>
</gene>
<sequence length="145" mass="16155">MLHAVAHNMLPHADNQVTELFKLRCSSCVERFLLFVVMRGAIDFHDQRGLVAKKIHNISTQRRLSAKAPTVELIAAQALPQNRLCDALRLAQALRGSPLEDVSLSPSRRFATPSPAARGEGLARHLIHKVRQRHVLIRHAAAVVR</sequence>
<protein>
    <submittedName>
        <fullName evidence="1">Uncharacterized protein</fullName>
    </submittedName>
</protein>
<dbReference type="Proteomes" id="UP000431269">
    <property type="component" value="Chromosome"/>
</dbReference>
<evidence type="ECO:0000313" key="2">
    <source>
        <dbReference type="Proteomes" id="UP000431269"/>
    </source>
</evidence>
<accession>A0A6I6MNB5</accession>
<reference evidence="2" key="1">
    <citation type="submission" date="2019-12" db="EMBL/GenBank/DDBJ databases">
        <title>Complete genome of Terracaulis silvestris 0127_4.</title>
        <authorList>
            <person name="Vieira S."/>
            <person name="Riedel T."/>
            <person name="Sproer C."/>
            <person name="Pascual J."/>
            <person name="Boedeker C."/>
            <person name="Overmann J."/>
        </authorList>
    </citation>
    <scope>NUCLEOTIDE SEQUENCE [LARGE SCALE GENOMIC DNA]</scope>
    <source>
        <strain evidence="2">0127_4</strain>
    </source>
</reference>
<evidence type="ECO:0000313" key="1">
    <source>
        <dbReference type="EMBL" id="QGZ96840.1"/>
    </source>
</evidence>
<dbReference type="EMBL" id="CP047045">
    <property type="protein sequence ID" value="QGZ96840.1"/>
    <property type="molecule type" value="Genomic_DNA"/>
</dbReference>
<name>A0A6I6MNB5_9CAUL</name>
<dbReference type="AlphaFoldDB" id="A0A6I6MNB5"/>
<organism evidence="1 2">
    <name type="scientific">Terricaulis silvestris</name>
    <dbReference type="NCBI Taxonomy" id="2686094"/>
    <lineage>
        <taxon>Bacteria</taxon>
        <taxon>Pseudomonadati</taxon>
        <taxon>Pseudomonadota</taxon>
        <taxon>Alphaproteobacteria</taxon>
        <taxon>Caulobacterales</taxon>
        <taxon>Caulobacteraceae</taxon>
        <taxon>Terricaulis</taxon>
    </lineage>
</organism>
<keyword evidence="2" id="KW-1185">Reference proteome</keyword>
<dbReference type="KEGG" id="tsv:DSM104635_03703"/>